<dbReference type="Proteomes" id="UP001597548">
    <property type="component" value="Unassembled WGS sequence"/>
</dbReference>
<gene>
    <name evidence="3" type="ORF">ACFS29_08240</name>
</gene>
<evidence type="ECO:0000256" key="1">
    <source>
        <dbReference type="ARBA" id="ARBA00022729"/>
    </source>
</evidence>
<reference evidence="4" key="1">
    <citation type="journal article" date="2019" name="Int. J. Syst. Evol. Microbiol.">
        <title>The Global Catalogue of Microorganisms (GCM) 10K type strain sequencing project: providing services to taxonomists for standard genome sequencing and annotation.</title>
        <authorList>
            <consortium name="The Broad Institute Genomics Platform"/>
            <consortium name="The Broad Institute Genome Sequencing Center for Infectious Disease"/>
            <person name="Wu L."/>
            <person name="Ma J."/>
        </authorList>
    </citation>
    <scope>NUCLEOTIDE SEQUENCE [LARGE SCALE GENOMIC DNA]</scope>
    <source>
        <strain evidence="4">KCTC 32514</strain>
    </source>
</reference>
<feature type="domain" description="DUF4174" evidence="2">
    <location>
        <begin position="24"/>
        <end position="139"/>
    </location>
</feature>
<keyword evidence="1" id="KW-0732">Signal</keyword>
<dbReference type="InterPro" id="IPR025232">
    <property type="entry name" value="DUF4174"/>
</dbReference>
<protein>
    <submittedName>
        <fullName evidence="3">DUF4174 domain-containing protein</fullName>
    </submittedName>
</protein>
<evidence type="ECO:0000259" key="2">
    <source>
        <dbReference type="Pfam" id="PF13778"/>
    </source>
</evidence>
<dbReference type="EMBL" id="JBHUOS010000007">
    <property type="protein sequence ID" value="MFD2915624.1"/>
    <property type="molecule type" value="Genomic_DNA"/>
</dbReference>
<dbReference type="Pfam" id="PF13778">
    <property type="entry name" value="DUF4174"/>
    <property type="match status" value="1"/>
</dbReference>
<keyword evidence="4" id="KW-1185">Reference proteome</keyword>
<organism evidence="3 4">
    <name type="scientific">Psychroserpens luteus</name>
    <dbReference type="NCBI Taxonomy" id="1434066"/>
    <lineage>
        <taxon>Bacteria</taxon>
        <taxon>Pseudomonadati</taxon>
        <taxon>Bacteroidota</taxon>
        <taxon>Flavobacteriia</taxon>
        <taxon>Flavobacteriales</taxon>
        <taxon>Flavobacteriaceae</taxon>
        <taxon>Psychroserpens</taxon>
    </lineage>
</organism>
<evidence type="ECO:0000313" key="3">
    <source>
        <dbReference type="EMBL" id="MFD2915624.1"/>
    </source>
</evidence>
<name>A0ABW5ZRN3_9FLAO</name>
<sequence>MKRNVSITIILILTFNLYMKAQDLSKHQWKNRVLLIITENIEDQEFKNQIKKLQNNQKGLQNRKLIIYQMTPTHFKLGISEENEWIKRPELYNNLKSNDKTFEVILVGLDGGEKLRQNSVLTTDKLFSLIDGMPMRRAEIKNKN</sequence>
<accession>A0ABW5ZRN3</accession>
<dbReference type="RefSeq" id="WP_194509484.1">
    <property type="nucleotide sequence ID" value="NZ_JADILU010000008.1"/>
</dbReference>
<comment type="caution">
    <text evidence="3">The sequence shown here is derived from an EMBL/GenBank/DDBJ whole genome shotgun (WGS) entry which is preliminary data.</text>
</comment>
<proteinExistence type="predicted"/>
<evidence type="ECO:0000313" key="4">
    <source>
        <dbReference type="Proteomes" id="UP001597548"/>
    </source>
</evidence>